<feature type="non-terminal residue" evidence="11">
    <location>
        <position position="391"/>
    </location>
</feature>
<dbReference type="InterPro" id="IPR019798">
    <property type="entry name" value="Ser_HO-MeTrfase_PLP_BS"/>
</dbReference>
<dbReference type="InterPro" id="IPR015421">
    <property type="entry name" value="PyrdxlP-dep_Trfase_major"/>
</dbReference>
<dbReference type="GO" id="GO:0004372">
    <property type="term" value="F:glycine hydroxymethyltransferase activity"/>
    <property type="evidence" value="ECO:0007669"/>
    <property type="project" value="InterPro"/>
</dbReference>
<accession>A0A523RTY6</accession>
<dbReference type="InterPro" id="IPR049943">
    <property type="entry name" value="Ser_HO-MeTrfase-like"/>
</dbReference>
<dbReference type="GO" id="GO:0030170">
    <property type="term" value="F:pyridoxal phosphate binding"/>
    <property type="evidence" value="ECO:0007669"/>
    <property type="project" value="InterPro"/>
</dbReference>
<evidence type="ECO:0000256" key="9">
    <source>
        <dbReference type="PIRSR" id="PIRSR000412-50"/>
    </source>
</evidence>
<dbReference type="NCBIfam" id="NF000586">
    <property type="entry name" value="PRK00011.1"/>
    <property type="match status" value="1"/>
</dbReference>
<dbReference type="Gene3D" id="3.90.1150.10">
    <property type="entry name" value="Aspartate Aminotransferase, domain 1"/>
    <property type="match status" value="1"/>
</dbReference>
<dbReference type="InterPro" id="IPR039429">
    <property type="entry name" value="SHMT-like_dom"/>
</dbReference>
<evidence type="ECO:0000256" key="1">
    <source>
        <dbReference type="ARBA" id="ARBA00001933"/>
    </source>
</evidence>
<dbReference type="PROSITE" id="PS00096">
    <property type="entry name" value="SHMT"/>
    <property type="match status" value="1"/>
</dbReference>
<comment type="subcellular location">
    <subcellularLocation>
        <location evidence="2">Cytoplasm</location>
    </subcellularLocation>
</comment>
<evidence type="ECO:0000313" key="12">
    <source>
        <dbReference type="Proteomes" id="UP000316360"/>
    </source>
</evidence>
<dbReference type="Proteomes" id="UP000316360">
    <property type="component" value="Unassembled WGS sequence"/>
</dbReference>
<evidence type="ECO:0000256" key="3">
    <source>
        <dbReference type="ARBA" id="ARBA00006376"/>
    </source>
</evidence>
<comment type="caution">
    <text evidence="11">The sequence shown here is derived from an EMBL/GenBank/DDBJ whole genome shotgun (WGS) entry which is preliminary data.</text>
</comment>
<evidence type="ECO:0000256" key="6">
    <source>
        <dbReference type="ARBA" id="ARBA00022563"/>
    </source>
</evidence>
<reference evidence="11 12" key="1">
    <citation type="submission" date="2019-03" db="EMBL/GenBank/DDBJ databases">
        <title>Metabolic potential of uncultured bacteria and archaea associated with petroleum seepage in deep-sea sediments.</title>
        <authorList>
            <person name="Dong X."/>
            <person name="Hubert C."/>
        </authorList>
    </citation>
    <scope>NUCLEOTIDE SEQUENCE [LARGE SCALE GENOMIC DNA]</scope>
    <source>
        <strain evidence="11">E44_bin7</strain>
    </source>
</reference>
<sequence>MVNSLNHTDPEIKEILRKELFRQQNSLTLIPSENYPSRAILEAEGSILMDKYAEGYPKRRYYQGCQFIDEIEELAIQRTKKLFRGEHINVQAHSGTQANIAVYQALLNPGDTIFSLKLSHGGHLSHGGCEKTLTHTHYKIVYYGVDRTSEVFNYEEIRQIARKYHPQLIIAGTSAYPRAINFEIWREIAHEVGAYLLADVAHIIGLIAAGLHPDPVPYADVVTATTQKTLRGPRGGLIISRQKYASLIDGAIFPGTQGGPSMHTIAAKAVCLKEAAEPQFKKYQKQVLSNAKELARALNNEGFRLVSGGTDTHLMLVDLSNNGITGKKAAAILERAGIVVNYNSIPFDTQSPPLTSGIRPGTPALTTRGMKEPEMKLIGEWISKILHNPED</sequence>
<keyword evidence="11" id="KW-0489">Methyltransferase</keyword>
<dbReference type="InterPro" id="IPR001085">
    <property type="entry name" value="Ser_HO-MeTrfase"/>
</dbReference>
<dbReference type="EMBL" id="SOKJ01000302">
    <property type="protein sequence ID" value="TET09275.1"/>
    <property type="molecule type" value="Genomic_DNA"/>
</dbReference>
<dbReference type="GO" id="GO:0008168">
    <property type="term" value="F:methyltransferase activity"/>
    <property type="evidence" value="ECO:0007669"/>
    <property type="project" value="UniProtKB-KW"/>
</dbReference>
<evidence type="ECO:0000259" key="10">
    <source>
        <dbReference type="Pfam" id="PF00464"/>
    </source>
</evidence>
<comment type="similarity">
    <text evidence="3">Belongs to the SHMT family.</text>
</comment>
<name>A0A523RTY6_UNCAE</name>
<feature type="domain" description="Serine hydroxymethyltransferase-like" evidence="10">
    <location>
        <begin position="5"/>
        <end position="382"/>
    </location>
</feature>
<keyword evidence="6" id="KW-0554">One-carbon metabolism</keyword>
<dbReference type="AlphaFoldDB" id="A0A523RTY6"/>
<dbReference type="PANTHER" id="PTHR11680">
    <property type="entry name" value="SERINE HYDROXYMETHYLTRANSFERASE"/>
    <property type="match status" value="1"/>
</dbReference>
<evidence type="ECO:0000313" key="11">
    <source>
        <dbReference type="EMBL" id="TET09275.1"/>
    </source>
</evidence>
<evidence type="ECO:0000256" key="8">
    <source>
        <dbReference type="ARBA" id="ARBA00022898"/>
    </source>
</evidence>
<dbReference type="SUPFAM" id="SSF53383">
    <property type="entry name" value="PLP-dependent transferases"/>
    <property type="match status" value="1"/>
</dbReference>
<feature type="modified residue" description="N6-(pyridoxal phosphate)lysine" evidence="9">
    <location>
        <position position="228"/>
    </location>
</feature>
<keyword evidence="8 9" id="KW-0663">Pyridoxal phosphate</keyword>
<protein>
    <submittedName>
        <fullName evidence="11">Serine hydroxymethyltransferase</fullName>
    </submittedName>
</protein>
<keyword evidence="7 11" id="KW-0808">Transferase</keyword>
<keyword evidence="5" id="KW-0963">Cytoplasm</keyword>
<dbReference type="GO" id="GO:0019264">
    <property type="term" value="P:glycine biosynthetic process from serine"/>
    <property type="evidence" value="ECO:0007669"/>
    <property type="project" value="InterPro"/>
</dbReference>
<dbReference type="HAMAP" id="MF_00051">
    <property type="entry name" value="SHMT"/>
    <property type="match status" value="1"/>
</dbReference>
<dbReference type="InterPro" id="IPR015422">
    <property type="entry name" value="PyrdxlP-dep_Trfase_small"/>
</dbReference>
<gene>
    <name evidence="11" type="ORF">E3J84_05305</name>
</gene>
<evidence type="ECO:0000256" key="7">
    <source>
        <dbReference type="ARBA" id="ARBA00022679"/>
    </source>
</evidence>
<dbReference type="InterPro" id="IPR015424">
    <property type="entry name" value="PyrdxlP-dep_Trfase"/>
</dbReference>
<comment type="cofactor">
    <cofactor evidence="1 9">
        <name>pyridoxal 5'-phosphate</name>
        <dbReference type="ChEBI" id="CHEBI:597326"/>
    </cofactor>
</comment>
<dbReference type="CDD" id="cd00378">
    <property type="entry name" value="SHMT"/>
    <property type="match status" value="1"/>
</dbReference>
<dbReference type="GO" id="GO:0032259">
    <property type="term" value="P:methylation"/>
    <property type="evidence" value="ECO:0007669"/>
    <property type="project" value="UniProtKB-KW"/>
</dbReference>
<proteinExistence type="inferred from homology"/>
<evidence type="ECO:0000256" key="5">
    <source>
        <dbReference type="ARBA" id="ARBA00022490"/>
    </source>
</evidence>
<evidence type="ECO:0000256" key="2">
    <source>
        <dbReference type="ARBA" id="ARBA00004496"/>
    </source>
</evidence>
<dbReference type="GO" id="GO:0035999">
    <property type="term" value="P:tetrahydrofolate interconversion"/>
    <property type="evidence" value="ECO:0007669"/>
    <property type="project" value="InterPro"/>
</dbReference>
<dbReference type="GO" id="GO:0005829">
    <property type="term" value="C:cytosol"/>
    <property type="evidence" value="ECO:0007669"/>
    <property type="project" value="TreeGrafter"/>
</dbReference>
<dbReference type="PIRSF" id="PIRSF000412">
    <property type="entry name" value="SHMT"/>
    <property type="match status" value="1"/>
</dbReference>
<dbReference type="PANTHER" id="PTHR11680:SF35">
    <property type="entry name" value="SERINE HYDROXYMETHYLTRANSFERASE 1"/>
    <property type="match status" value="1"/>
</dbReference>
<dbReference type="Pfam" id="PF00464">
    <property type="entry name" value="SHMT"/>
    <property type="match status" value="1"/>
</dbReference>
<evidence type="ECO:0000256" key="4">
    <source>
        <dbReference type="ARBA" id="ARBA00011738"/>
    </source>
</evidence>
<organism evidence="11 12">
    <name type="scientific">Aerophobetes bacterium</name>
    <dbReference type="NCBI Taxonomy" id="2030807"/>
    <lineage>
        <taxon>Bacteria</taxon>
        <taxon>Candidatus Aerophobota</taxon>
    </lineage>
</organism>
<comment type="subunit">
    <text evidence="4">Homodimer.</text>
</comment>
<dbReference type="FunFam" id="3.40.640.10:FF:000001">
    <property type="entry name" value="Serine hydroxymethyltransferase"/>
    <property type="match status" value="1"/>
</dbReference>
<dbReference type="Gene3D" id="3.40.640.10">
    <property type="entry name" value="Type I PLP-dependent aspartate aminotransferase-like (Major domain)"/>
    <property type="match status" value="1"/>
</dbReference>